<evidence type="ECO:0000256" key="5">
    <source>
        <dbReference type="ARBA" id="ARBA00022807"/>
    </source>
</evidence>
<sequence>MEILAKIKYIFLSIALSLLFVSCGTKKSALNKQADNYKIANYAKRYLGTPYQYGGTSRNGLDCSGLIQLSYSQFGYNMPRTTKQLSKVGKKTKQRKAKVGDLIFFRTLKRSRKKSHVGLITLVEGDEIEFIHSSSSRGVIISSLSNPYWRKNFAEIRRYIK</sequence>
<dbReference type="InterPro" id="IPR000064">
    <property type="entry name" value="NLP_P60_dom"/>
</dbReference>
<dbReference type="STRING" id="1155689.SAMN05444278_104209"/>
<evidence type="ECO:0000256" key="3">
    <source>
        <dbReference type="ARBA" id="ARBA00022729"/>
    </source>
</evidence>
<dbReference type="Pfam" id="PF00877">
    <property type="entry name" value="NLPC_P60"/>
    <property type="match status" value="1"/>
</dbReference>
<dbReference type="Proteomes" id="UP000184462">
    <property type="component" value="Unassembled WGS sequence"/>
</dbReference>
<organism evidence="7 8">
    <name type="scientific">Psychroflexus salarius</name>
    <dbReference type="NCBI Taxonomy" id="1155689"/>
    <lineage>
        <taxon>Bacteria</taxon>
        <taxon>Pseudomonadati</taxon>
        <taxon>Bacteroidota</taxon>
        <taxon>Flavobacteriia</taxon>
        <taxon>Flavobacteriales</taxon>
        <taxon>Flavobacteriaceae</taxon>
        <taxon>Psychroflexus</taxon>
    </lineage>
</organism>
<keyword evidence="3" id="KW-0732">Signal</keyword>
<dbReference type="OrthoDB" id="9807055at2"/>
<feature type="domain" description="NlpC/P60" evidence="6">
    <location>
        <begin position="33"/>
        <end position="160"/>
    </location>
</feature>
<dbReference type="InterPro" id="IPR052062">
    <property type="entry name" value="Murein_DD/LD_carboxypeptidase"/>
</dbReference>
<proteinExistence type="inferred from homology"/>
<evidence type="ECO:0000256" key="2">
    <source>
        <dbReference type="ARBA" id="ARBA00022670"/>
    </source>
</evidence>
<keyword evidence="4" id="KW-0378">Hydrolase</keyword>
<reference evidence="7 8" key="1">
    <citation type="submission" date="2016-11" db="EMBL/GenBank/DDBJ databases">
        <authorList>
            <person name="Jaros S."/>
            <person name="Januszkiewicz K."/>
            <person name="Wedrychowicz H."/>
        </authorList>
    </citation>
    <scope>NUCLEOTIDE SEQUENCE [LARGE SCALE GENOMIC DNA]</scope>
    <source>
        <strain evidence="7 8">DSM 25661</strain>
    </source>
</reference>
<protein>
    <submittedName>
        <fullName evidence="7">NlpC/P60 family protein</fullName>
    </submittedName>
</protein>
<dbReference type="GO" id="GO:0006508">
    <property type="term" value="P:proteolysis"/>
    <property type="evidence" value="ECO:0007669"/>
    <property type="project" value="UniProtKB-KW"/>
</dbReference>
<dbReference type="PROSITE" id="PS51935">
    <property type="entry name" value="NLPC_P60"/>
    <property type="match status" value="1"/>
</dbReference>
<evidence type="ECO:0000313" key="8">
    <source>
        <dbReference type="Proteomes" id="UP000184462"/>
    </source>
</evidence>
<dbReference type="PANTHER" id="PTHR47360:SF1">
    <property type="entry name" value="ENDOPEPTIDASE NLPC-RELATED"/>
    <property type="match status" value="1"/>
</dbReference>
<gene>
    <name evidence="7" type="ORF">SAMN05444278_104209</name>
</gene>
<accession>A0A1M4VTB8</accession>
<dbReference type="PROSITE" id="PS51257">
    <property type="entry name" value="PROKAR_LIPOPROTEIN"/>
    <property type="match status" value="1"/>
</dbReference>
<dbReference type="PANTHER" id="PTHR47360">
    <property type="entry name" value="MUREIN DD-ENDOPEPTIDASE MEPS/MUREIN LD-CARBOXYPEPTIDASE"/>
    <property type="match status" value="1"/>
</dbReference>
<dbReference type="InterPro" id="IPR038765">
    <property type="entry name" value="Papain-like_cys_pep_sf"/>
</dbReference>
<dbReference type="GO" id="GO:0008234">
    <property type="term" value="F:cysteine-type peptidase activity"/>
    <property type="evidence" value="ECO:0007669"/>
    <property type="project" value="UniProtKB-KW"/>
</dbReference>
<dbReference type="Gene3D" id="3.90.1720.10">
    <property type="entry name" value="endopeptidase domain like (from Nostoc punctiforme)"/>
    <property type="match status" value="1"/>
</dbReference>
<dbReference type="EMBL" id="FQTW01000004">
    <property type="protein sequence ID" value="SHE72107.1"/>
    <property type="molecule type" value="Genomic_DNA"/>
</dbReference>
<evidence type="ECO:0000259" key="6">
    <source>
        <dbReference type="PROSITE" id="PS51935"/>
    </source>
</evidence>
<evidence type="ECO:0000313" key="7">
    <source>
        <dbReference type="EMBL" id="SHE72107.1"/>
    </source>
</evidence>
<evidence type="ECO:0000256" key="4">
    <source>
        <dbReference type="ARBA" id="ARBA00022801"/>
    </source>
</evidence>
<dbReference type="AlphaFoldDB" id="A0A1M4VTB8"/>
<dbReference type="SUPFAM" id="SSF54001">
    <property type="entry name" value="Cysteine proteinases"/>
    <property type="match status" value="1"/>
</dbReference>
<evidence type="ECO:0000256" key="1">
    <source>
        <dbReference type="ARBA" id="ARBA00007074"/>
    </source>
</evidence>
<comment type="similarity">
    <text evidence="1">Belongs to the peptidase C40 family.</text>
</comment>
<name>A0A1M4VTB8_9FLAO</name>
<keyword evidence="2" id="KW-0645">Protease</keyword>
<keyword evidence="8" id="KW-1185">Reference proteome</keyword>
<keyword evidence="5" id="KW-0788">Thiol protease</keyword>
<dbReference type="RefSeq" id="WP_073192912.1">
    <property type="nucleotide sequence ID" value="NZ_FQTW01000004.1"/>
</dbReference>